<gene>
    <name evidence="10" type="ORF">PAC_07695</name>
</gene>
<dbReference type="GO" id="GO:0016020">
    <property type="term" value="C:membrane"/>
    <property type="evidence" value="ECO:0007669"/>
    <property type="project" value="InterPro"/>
</dbReference>
<keyword evidence="9" id="KW-0472">Membrane</keyword>
<evidence type="ECO:0000256" key="2">
    <source>
        <dbReference type="ARBA" id="ARBA00004922"/>
    </source>
</evidence>
<dbReference type="Proteomes" id="UP000184330">
    <property type="component" value="Unassembled WGS sequence"/>
</dbReference>
<comment type="pathway">
    <text evidence="2">Protein modification; protein glycosylation.</text>
</comment>
<dbReference type="Gene3D" id="1.50.10.10">
    <property type="match status" value="2"/>
</dbReference>
<evidence type="ECO:0000256" key="4">
    <source>
        <dbReference type="ARBA" id="ARBA00022801"/>
    </source>
</evidence>
<reference evidence="10 11" key="1">
    <citation type="submission" date="2016-03" db="EMBL/GenBank/DDBJ databases">
        <authorList>
            <person name="Ploux O."/>
        </authorList>
    </citation>
    <scope>NUCLEOTIDE SEQUENCE [LARGE SCALE GENOMIC DNA]</scope>
    <source>
        <strain evidence="10 11">UAMH 11012</strain>
    </source>
</reference>
<comment type="cofactor">
    <cofactor evidence="1 6">
        <name>Ca(2+)</name>
        <dbReference type="ChEBI" id="CHEBI:29108"/>
    </cofactor>
</comment>
<evidence type="ECO:0000313" key="10">
    <source>
        <dbReference type="EMBL" id="CZR57806.1"/>
    </source>
</evidence>
<dbReference type="Pfam" id="PF01532">
    <property type="entry name" value="Glyco_hydro_47"/>
    <property type="match status" value="1"/>
</dbReference>
<dbReference type="EMBL" id="FJOG01000010">
    <property type="protein sequence ID" value="CZR57806.1"/>
    <property type="molecule type" value="Genomic_DNA"/>
</dbReference>
<feature type="disulfide bond" evidence="7">
    <location>
        <begin position="223"/>
        <end position="252"/>
    </location>
</feature>
<dbReference type="InterPro" id="IPR036026">
    <property type="entry name" value="Seven-hairpin_glycosidases"/>
</dbReference>
<dbReference type="SUPFAM" id="SSF48225">
    <property type="entry name" value="Seven-hairpin glycosidases"/>
    <property type="match status" value="1"/>
</dbReference>
<feature type="transmembrane region" description="Helical" evidence="9">
    <location>
        <begin position="20"/>
        <end position="37"/>
    </location>
</feature>
<dbReference type="GO" id="GO:0004571">
    <property type="term" value="F:mannosyl-oligosaccharide 1,2-alpha-mannosidase activity"/>
    <property type="evidence" value="ECO:0007669"/>
    <property type="project" value="InterPro"/>
</dbReference>
<evidence type="ECO:0000256" key="7">
    <source>
        <dbReference type="PIRSR" id="PIRSR601382-3"/>
    </source>
</evidence>
<dbReference type="PANTHER" id="PTHR11742">
    <property type="entry name" value="MANNOSYL-OLIGOSACCHARIDE ALPHA-1,2-MANNOSIDASE-RELATED"/>
    <property type="match status" value="1"/>
</dbReference>
<dbReference type="PRINTS" id="PR00747">
    <property type="entry name" value="GLYHDRLASE47"/>
</dbReference>
<accession>A0A1L7WYF7</accession>
<keyword evidence="11" id="KW-1185">Reference proteome</keyword>
<evidence type="ECO:0000256" key="5">
    <source>
        <dbReference type="ARBA" id="ARBA00023157"/>
    </source>
</evidence>
<dbReference type="GO" id="GO:0005509">
    <property type="term" value="F:calcium ion binding"/>
    <property type="evidence" value="ECO:0007669"/>
    <property type="project" value="InterPro"/>
</dbReference>
<keyword evidence="4 8" id="KW-0378">Hydrolase</keyword>
<evidence type="ECO:0000313" key="11">
    <source>
        <dbReference type="Proteomes" id="UP000184330"/>
    </source>
</evidence>
<keyword evidence="5 7" id="KW-1015">Disulfide bond</keyword>
<dbReference type="InterPro" id="IPR050749">
    <property type="entry name" value="Glycosyl_Hydrolase_47"/>
</dbReference>
<dbReference type="GO" id="GO:0036503">
    <property type="term" value="P:ERAD pathway"/>
    <property type="evidence" value="ECO:0007669"/>
    <property type="project" value="UniProtKB-ARBA"/>
</dbReference>
<evidence type="ECO:0000256" key="3">
    <source>
        <dbReference type="ARBA" id="ARBA00007658"/>
    </source>
</evidence>
<dbReference type="EC" id="3.2.1.-" evidence="8"/>
<keyword evidence="8" id="KW-0326">Glycosidase</keyword>
<evidence type="ECO:0000256" key="9">
    <source>
        <dbReference type="SAM" id="Phobius"/>
    </source>
</evidence>
<name>A0A1L7WYF7_9HELO</name>
<organism evidence="10 11">
    <name type="scientific">Phialocephala subalpina</name>
    <dbReference type="NCBI Taxonomy" id="576137"/>
    <lineage>
        <taxon>Eukaryota</taxon>
        <taxon>Fungi</taxon>
        <taxon>Dikarya</taxon>
        <taxon>Ascomycota</taxon>
        <taxon>Pezizomycotina</taxon>
        <taxon>Leotiomycetes</taxon>
        <taxon>Helotiales</taxon>
        <taxon>Mollisiaceae</taxon>
        <taxon>Phialocephala</taxon>
        <taxon>Phialocephala fortinii species complex</taxon>
    </lineage>
</organism>
<protein>
    <recommendedName>
        <fullName evidence="8">alpha-1,2-Mannosidase</fullName>
        <ecNumber evidence="8">3.2.1.-</ecNumber>
    </recommendedName>
</protein>
<evidence type="ECO:0000256" key="8">
    <source>
        <dbReference type="RuleBase" id="RU361193"/>
    </source>
</evidence>
<evidence type="ECO:0000256" key="1">
    <source>
        <dbReference type="ARBA" id="ARBA00001913"/>
    </source>
</evidence>
<dbReference type="UniPathway" id="UPA00378"/>
<keyword evidence="6" id="KW-0106">Calcium</keyword>
<dbReference type="GO" id="GO:0005783">
    <property type="term" value="C:endoplasmic reticulum"/>
    <property type="evidence" value="ECO:0007669"/>
    <property type="project" value="TreeGrafter"/>
</dbReference>
<dbReference type="GO" id="GO:0005975">
    <property type="term" value="P:carbohydrate metabolic process"/>
    <property type="evidence" value="ECO:0007669"/>
    <property type="project" value="InterPro"/>
</dbReference>
<dbReference type="PANTHER" id="PTHR11742:SF103">
    <property type="entry name" value="ENDOPLASMIC RETICULUM MANNOSIDASE MNL2-RELATED"/>
    <property type="match status" value="1"/>
</dbReference>
<comment type="similarity">
    <text evidence="3 8">Belongs to the glycosyl hydrolase 47 family.</text>
</comment>
<dbReference type="InterPro" id="IPR001382">
    <property type="entry name" value="Glyco_hydro_47"/>
</dbReference>
<dbReference type="STRING" id="576137.A0A1L7WYF7"/>
<evidence type="ECO:0000256" key="6">
    <source>
        <dbReference type="PIRSR" id="PIRSR601382-2"/>
    </source>
</evidence>
<keyword evidence="9" id="KW-1133">Transmembrane helix</keyword>
<dbReference type="AlphaFoldDB" id="A0A1L7WYF7"/>
<dbReference type="InterPro" id="IPR012341">
    <property type="entry name" value="6hp_glycosidase-like_sf"/>
</dbReference>
<sequence>MILRLTFPFASFFRQKEVQFILAVSFVLTLFIYLNIWTEPRYRLIAHTPRYKIQASFPPESSTARIIRLERRDTVKAAMNHTWTGYKQNAWLHDELRPLSGVPKTSFGGWGATLVDALDTLYIMGMMSEFEDALISLSTTDFSRPSVDQIAVFEVTIRYLGGLLASQQYLNMYRDAFASFSKNLFFRPQLPSDPDILFPGSLNQWANGDGPPPLDGDVTHLACFVGGMVALGAKINNSSEEFEIARKLTDGCVWAYKNSPSGIMPERFHLFNCPDREKCTKAGEGSAFDSVIDPSYQLRPEAIESVFIMYRLTADTSTNFAYAKLRNVLTPNPTQEDQMESFWLAETLKYFFLLFSEPELVSLDEFVLNTEAHPLKQWGM</sequence>
<keyword evidence="6" id="KW-0479">Metal-binding</keyword>
<dbReference type="OrthoDB" id="8118055at2759"/>
<feature type="binding site" evidence="6">
    <location>
        <position position="370"/>
    </location>
    <ligand>
        <name>Ca(2+)</name>
        <dbReference type="ChEBI" id="CHEBI:29108"/>
    </ligand>
</feature>
<keyword evidence="9" id="KW-0812">Transmembrane</keyword>
<proteinExistence type="inferred from homology"/>